<dbReference type="GO" id="GO:0005524">
    <property type="term" value="F:ATP binding"/>
    <property type="evidence" value="ECO:0007669"/>
    <property type="project" value="UniProtKB-UniRule"/>
</dbReference>
<dbReference type="GO" id="GO:0030424">
    <property type="term" value="C:axon"/>
    <property type="evidence" value="ECO:0007669"/>
    <property type="project" value="TreeGrafter"/>
</dbReference>
<dbReference type="PRINTS" id="PR00109">
    <property type="entry name" value="TYRKINASE"/>
</dbReference>
<dbReference type="GO" id="GO:0043121">
    <property type="term" value="F:neurotrophin binding"/>
    <property type="evidence" value="ECO:0007669"/>
    <property type="project" value="TreeGrafter"/>
</dbReference>
<feature type="region of interest" description="Disordered" evidence="10">
    <location>
        <begin position="54"/>
        <end position="104"/>
    </location>
</feature>
<sequence length="546" mass="61350">SGEPCPRNCSKDSDCVFVDKVQSCLCVRNLKPPNRQGYCSSQDIPRHLFKAQADPVNAESTTPRETIIHSTPNGNDTEDDPQGGSEKVADSNESKETIDEQASLPLTLDNRSVLPRETLKLIGSLGTNNSRNATNSMGAPVSMGAEMSAIRVIAPSIAVIGFLLMVVFLLTKCKRRRVYTTKSEVAGSPISWLRRHNGAMIIDEMQNVCKNSNYYTNSDGDGETRIGVEIPMDQITLLESIGEGAFGEVFKGDLQDNEGIVTRVAVKVLKEGTSQEWFEDFQREACITSSFDHENILHLIGTVTRGINGAPMMVFEFMELGDLAELLRKNDPIFGKEEDRTLKQTDLIDIATQIANGMVYLTSRHFVHRDLAARNCLVGRGLRVKISDFGMSRDIYTCDYYRVGGSRMLPVRWLSPECVRYGKFTTESDTWAFGVVLWEIFSYGKQPYYGHGNEEVLHLVQDGILLNKPMTCPSPMYHIMLSCWRLEPKSRLSFTHIHSQLVNYSKKIVTYHRLGRESELLEIQEDTDVAWLLSNEPRQSSHEEQV</sequence>
<dbReference type="AlphaFoldDB" id="A0A8S4PA37"/>
<dbReference type="InterPro" id="IPR020635">
    <property type="entry name" value="Tyr_kinase_cat_dom"/>
</dbReference>
<dbReference type="PROSITE" id="PS00239">
    <property type="entry name" value="RECEPTOR_TYR_KIN_II"/>
    <property type="match status" value="1"/>
</dbReference>
<dbReference type="FunFam" id="1.10.510.10:FF:000034">
    <property type="entry name" value="Tyrosine-protein kinase receptor"/>
    <property type="match status" value="1"/>
</dbReference>
<evidence type="ECO:0000256" key="9">
    <source>
        <dbReference type="RuleBase" id="RU000312"/>
    </source>
</evidence>
<keyword evidence="9 11" id="KW-0812">Transmembrane</keyword>
<dbReference type="GO" id="GO:0007169">
    <property type="term" value="P:cell surface receptor protein tyrosine kinase signaling pathway"/>
    <property type="evidence" value="ECO:0007669"/>
    <property type="project" value="InterPro"/>
</dbReference>
<dbReference type="Pfam" id="PF07714">
    <property type="entry name" value="PK_Tyr_Ser-Thr"/>
    <property type="match status" value="1"/>
</dbReference>
<dbReference type="PANTHER" id="PTHR24416">
    <property type="entry name" value="TYROSINE-PROTEIN KINASE RECEPTOR"/>
    <property type="match status" value="1"/>
</dbReference>
<evidence type="ECO:0000256" key="11">
    <source>
        <dbReference type="SAM" id="Phobius"/>
    </source>
</evidence>
<protein>
    <recommendedName>
        <fullName evidence="9">Tyrosine-protein kinase receptor</fullName>
        <ecNumber evidence="9">2.7.10.1</ecNumber>
    </recommendedName>
</protein>
<dbReference type="PROSITE" id="PS00109">
    <property type="entry name" value="PROTEIN_KINASE_TYR"/>
    <property type="match status" value="1"/>
</dbReference>
<keyword evidence="9" id="KW-0675">Receptor</keyword>
<evidence type="ECO:0000256" key="4">
    <source>
        <dbReference type="ARBA" id="ARBA00022777"/>
    </source>
</evidence>
<dbReference type="GO" id="GO:0004714">
    <property type="term" value="F:transmembrane receptor protein tyrosine kinase activity"/>
    <property type="evidence" value="ECO:0007669"/>
    <property type="project" value="UniProtKB-EC"/>
</dbReference>
<dbReference type="GO" id="GO:0010976">
    <property type="term" value="P:positive regulation of neuron projection development"/>
    <property type="evidence" value="ECO:0007669"/>
    <property type="project" value="TreeGrafter"/>
</dbReference>
<comment type="similarity">
    <text evidence="9">Belongs to the protein kinase superfamily. Tyr protein kinase family. Insulin receptor subfamily.</text>
</comment>
<dbReference type="GO" id="GO:1990090">
    <property type="term" value="P:cellular response to nerve growth factor stimulus"/>
    <property type="evidence" value="ECO:0007669"/>
    <property type="project" value="TreeGrafter"/>
</dbReference>
<organism evidence="13 14">
    <name type="scientific">Owenia fusiformis</name>
    <name type="common">Polychaete worm</name>
    <dbReference type="NCBI Taxonomy" id="6347"/>
    <lineage>
        <taxon>Eukaryota</taxon>
        <taxon>Metazoa</taxon>
        <taxon>Spiralia</taxon>
        <taxon>Lophotrochozoa</taxon>
        <taxon>Annelida</taxon>
        <taxon>Polychaeta</taxon>
        <taxon>Sedentaria</taxon>
        <taxon>Canalipalpata</taxon>
        <taxon>Sabellida</taxon>
        <taxon>Oweniida</taxon>
        <taxon>Oweniidae</taxon>
        <taxon>Owenia</taxon>
    </lineage>
</organism>
<feature type="compositionally biased region" description="Polar residues" evidence="10">
    <location>
        <begin position="58"/>
        <end position="75"/>
    </location>
</feature>
<evidence type="ECO:0000313" key="14">
    <source>
        <dbReference type="Proteomes" id="UP000749559"/>
    </source>
</evidence>
<evidence type="ECO:0000259" key="12">
    <source>
        <dbReference type="PROSITE" id="PS50011"/>
    </source>
</evidence>
<comment type="caution">
    <text evidence="13">The sequence shown here is derived from an EMBL/GenBank/DDBJ whole genome shotgun (WGS) entry which is preliminary data.</text>
</comment>
<evidence type="ECO:0000256" key="10">
    <source>
        <dbReference type="SAM" id="MobiDB-lite"/>
    </source>
</evidence>
<keyword evidence="5 8" id="KW-0067">ATP-binding</keyword>
<keyword evidence="9" id="KW-0597">Phosphoprotein</keyword>
<evidence type="ECO:0000256" key="1">
    <source>
        <dbReference type="ARBA" id="ARBA00004167"/>
    </source>
</evidence>
<dbReference type="EC" id="2.7.10.1" evidence="9"/>
<evidence type="ECO:0000256" key="3">
    <source>
        <dbReference type="ARBA" id="ARBA00022741"/>
    </source>
</evidence>
<keyword evidence="6" id="KW-0829">Tyrosine-protein kinase</keyword>
<dbReference type="InterPro" id="IPR000719">
    <property type="entry name" value="Prot_kinase_dom"/>
</dbReference>
<proteinExistence type="inferred from homology"/>
<dbReference type="InterPro" id="IPR050122">
    <property type="entry name" value="RTK"/>
</dbReference>
<feature type="non-terminal residue" evidence="13">
    <location>
        <position position="546"/>
    </location>
</feature>
<dbReference type="EMBL" id="CAIIXF020000007">
    <property type="protein sequence ID" value="CAH1789999.1"/>
    <property type="molecule type" value="Genomic_DNA"/>
</dbReference>
<keyword evidence="11" id="KW-1133">Transmembrane helix</keyword>
<dbReference type="SUPFAM" id="SSF56112">
    <property type="entry name" value="Protein kinase-like (PK-like)"/>
    <property type="match status" value="1"/>
</dbReference>
<dbReference type="InterPro" id="IPR017441">
    <property type="entry name" value="Protein_kinase_ATP_BS"/>
</dbReference>
<accession>A0A8S4PA37</accession>
<evidence type="ECO:0000256" key="2">
    <source>
        <dbReference type="ARBA" id="ARBA00022679"/>
    </source>
</evidence>
<evidence type="ECO:0000256" key="7">
    <source>
        <dbReference type="ARBA" id="ARBA00051243"/>
    </source>
</evidence>
<dbReference type="InterPro" id="IPR011009">
    <property type="entry name" value="Kinase-like_dom_sf"/>
</dbReference>
<dbReference type="OrthoDB" id="3256376at2759"/>
<comment type="catalytic activity">
    <reaction evidence="7 9">
        <text>L-tyrosyl-[protein] + ATP = O-phospho-L-tyrosyl-[protein] + ADP + H(+)</text>
        <dbReference type="Rhea" id="RHEA:10596"/>
        <dbReference type="Rhea" id="RHEA-COMP:10136"/>
        <dbReference type="Rhea" id="RHEA-COMP:20101"/>
        <dbReference type="ChEBI" id="CHEBI:15378"/>
        <dbReference type="ChEBI" id="CHEBI:30616"/>
        <dbReference type="ChEBI" id="CHEBI:46858"/>
        <dbReference type="ChEBI" id="CHEBI:61978"/>
        <dbReference type="ChEBI" id="CHEBI:456216"/>
        <dbReference type="EC" id="2.7.10.1"/>
    </reaction>
</comment>
<dbReference type="InterPro" id="IPR008266">
    <property type="entry name" value="Tyr_kinase_AS"/>
</dbReference>
<keyword evidence="4" id="KW-0418">Kinase</keyword>
<reference evidence="13" key="1">
    <citation type="submission" date="2022-03" db="EMBL/GenBank/DDBJ databases">
        <authorList>
            <person name="Martin C."/>
        </authorList>
    </citation>
    <scope>NUCLEOTIDE SEQUENCE</scope>
</reference>
<feature type="binding site" evidence="8">
    <location>
        <position position="267"/>
    </location>
    <ligand>
        <name>ATP</name>
        <dbReference type="ChEBI" id="CHEBI:30616"/>
    </ligand>
</feature>
<dbReference type="Gene3D" id="1.10.510.10">
    <property type="entry name" value="Transferase(Phosphotransferase) domain 1"/>
    <property type="match status" value="1"/>
</dbReference>
<keyword evidence="2" id="KW-0808">Transferase</keyword>
<evidence type="ECO:0000256" key="8">
    <source>
        <dbReference type="PROSITE-ProRule" id="PRU10141"/>
    </source>
</evidence>
<evidence type="ECO:0000256" key="5">
    <source>
        <dbReference type="ARBA" id="ARBA00022840"/>
    </source>
</evidence>
<dbReference type="GO" id="GO:0043235">
    <property type="term" value="C:receptor complex"/>
    <property type="evidence" value="ECO:0007669"/>
    <property type="project" value="TreeGrafter"/>
</dbReference>
<dbReference type="GO" id="GO:0051897">
    <property type="term" value="P:positive regulation of phosphatidylinositol 3-kinase/protein kinase B signal transduction"/>
    <property type="evidence" value="ECO:0007669"/>
    <property type="project" value="TreeGrafter"/>
</dbReference>
<dbReference type="PROSITE" id="PS50011">
    <property type="entry name" value="PROTEIN_KINASE_DOM"/>
    <property type="match status" value="1"/>
</dbReference>
<dbReference type="SMART" id="SM00219">
    <property type="entry name" value="TyrKc"/>
    <property type="match status" value="1"/>
</dbReference>
<comment type="subcellular location">
    <subcellularLocation>
        <location evidence="1">Membrane</location>
        <topology evidence="1">Single-pass membrane protein</topology>
    </subcellularLocation>
</comment>
<feature type="transmembrane region" description="Helical" evidence="11">
    <location>
        <begin position="152"/>
        <end position="170"/>
    </location>
</feature>
<dbReference type="InterPro" id="IPR002011">
    <property type="entry name" value="Tyr_kinase_rcpt_2_CS"/>
</dbReference>
<dbReference type="InterPro" id="IPR001245">
    <property type="entry name" value="Ser-Thr/Tyr_kinase_cat_dom"/>
</dbReference>
<feature type="domain" description="Protein kinase" evidence="12">
    <location>
        <begin position="235"/>
        <end position="501"/>
    </location>
</feature>
<dbReference type="Gene3D" id="3.30.200.20">
    <property type="entry name" value="Phosphorylase Kinase, domain 1"/>
    <property type="match status" value="1"/>
</dbReference>
<dbReference type="PROSITE" id="PS00107">
    <property type="entry name" value="PROTEIN_KINASE_ATP"/>
    <property type="match status" value="1"/>
</dbReference>
<dbReference type="GO" id="GO:0005030">
    <property type="term" value="F:neurotrophin receptor activity"/>
    <property type="evidence" value="ECO:0007669"/>
    <property type="project" value="TreeGrafter"/>
</dbReference>
<name>A0A8S4PA37_OWEFU</name>
<evidence type="ECO:0000313" key="13">
    <source>
        <dbReference type="EMBL" id="CAH1789999.1"/>
    </source>
</evidence>
<keyword evidence="14" id="KW-1185">Reference proteome</keyword>
<feature type="compositionally biased region" description="Basic and acidic residues" evidence="10">
    <location>
        <begin position="87"/>
        <end position="98"/>
    </location>
</feature>
<dbReference type="Proteomes" id="UP000749559">
    <property type="component" value="Unassembled WGS sequence"/>
</dbReference>
<dbReference type="PANTHER" id="PTHR24416:SF619">
    <property type="entry name" value="TYROSINE-PROTEIN KINASE TRANSMEMBRANE RECEPTOR ROR-LIKE PROTEIN"/>
    <property type="match status" value="1"/>
</dbReference>
<evidence type="ECO:0000256" key="6">
    <source>
        <dbReference type="ARBA" id="ARBA00023137"/>
    </source>
</evidence>
<gene>
    <name evidence="13" type="ORF">OFUS_LOCUS15268</name>
</gene>
<keyword evidence="11" id="KW-0472">Membrane</keyword>
<dbReference type="GO" id="GO:0005886">
    <property type="term" value="C:plasma membrane"/>
    <property type="evidence" value="ECO:0007669"/>
    <property type="project" value="TreeGrafter"/>
</dbReference>
<keyword evidence="3 8" id="KW-0547">Nucleotide-binding</keyword>